<dbReference type="Proteomes" id="UP000019141">
    <property type="component" value="Unassembled WGS sequence"/>
</dbReference>
<organism evidence="6 7">
    <name type="scientific">Entotheonella factor</name>
    <dbReference type="NCBI Taxonomy" id="1429438"/>
    <lineage>
        <taxon>Bacteria</taxon>
        <taxon>Pseudomonadati</taxon>
        <taxon>Nitrospinota/Tectimicrobiota group</taxon>
        <taxon>Candidatus Tectimicrobiota</taxon>
        <taxon>Candidatus Entotheonellia</taxon>
        <taxon>Candidatus Entotheonellales</taxon>
        <taxon>Candidatus Entotheonellaceae</taxon>
        <taxon>Candidatus Entotheonella</taxon>
    </lineage>
</organism>
<keyword evidence="1" id="KW-0436">Ligase</keyword>
<name>W4L564_ENTF1</name>
<dbReference type="GO" id="GO:0004077">
    <property type="term" value="F:biotin--[biotin carboxyl-carrier protein] ligase activity"/>
    <property type="evidence" value="ECO:0007669"/>
    <property type="project" value="UniProtKB-EC"/>
</dbReference>
<evidence type="ECO:0000256" key="3">
    <source>
        <dbReference type="ARBA" id="ARBA00024227"/>
    </source>
</evidence>
<dbReference type="InterPro" id="IPR004408">
    <property type="entry name" value="Biotin_CoA_COase_ligase"/>
</dbReference>
<dbReference type="InterPro" id="IPR004143">
    <property type="entry name" value="BPL_LPL_catalytic"/>
</dbReference>
<dbReference type="PANTHER" id="PTHR12835:SF5">
    <property type="entry name" value="BIOTIN--PROTEIN LIGASE"/>
    <property type="match status" value="1"/>
</dbReference>
<dbReference type="Pfam" id="PF02237">
    <property type="entry name" value="BPL_C"/>
    <property type="match status" value="1"/>
</dbReference>
<protein>
    <recommendedName>
        <fullName evidence="3">biotin--[biotin carboxyl-carrier protein] ligase</fullName>
        <ecNumber evidence="3">6.3.4.15</ecNumber>
    </recommendedName>
</protein>
<dbReference type="AlphaFoldDB" id="W4L564"/>
<evidence type="ECO:0000256" key="2">
    <source>
        <dbReference type="ARBA" id="ARBA00023267"/>
    </source>
</evidence>
<dbReference type="HOGENOM" id="CLU_051096_3_1_7"/>
<keyword evidence="7" id="KW-1185">Reference proteome</keyword>
<reference evidence="6 7" key="1">
    <citation type="journal article" date="2014" name="Nature">
        <title>An environmental bacterial taxon with a large and distinct metabolic repertoire.</title>
        <authorList>
            <person name="Wilson M.C."/>
            <person name="Mori T."/>
            <person name="Ruckert C."/>
            <person name="Uria A.R."/>
            <person name="Helf M.J."/>
            <person name="Takada K."/>
            <person name="Gernert C."/>
            <person name="Steffens U.A."/>
            <person name="Heycke N."/>
            <person name="Schmitt S."/>
            <person name="Rinke C."/>
            <person name="Helfrich E.J."/>
            <person name="Brachmann A.O."/>
            <person name="Gurgui C."/>
            <person name="Wakimoto T."/>
            <person name="Kracht M."/>
            <person name="Crusemann M."/>
            <person name="Hentschel U."/>
            <person name="Abe I."/>
            <person name="Matsunaga S."/>
            <person name="Kalinowski J."/>
            <person name="Takeyama H."/>
            <person name="Piel J."/>
        </authorList>
    </citation>
    <scope>NUCLEOTIDE SEQUENCE [LARGE SCALE GENOMIC DNA]</scope>
    <source>
        <strain evidence="7">TSY1</strain>
    </source>
</reference>
<accession>W4L564</accession>
<dbReference type="Pfam" id="PF03099">
    <property type="entry name" value="BPL_LplA_LipB"/>
    <property type="match status" value="1"/>
</dbReference>
<keyword evidence="2" id="KW-0092">Biotin</keyword>
<dbReference type="Gene3D" id="3.30.930.10">
    <property type="entry name" value="Bira Bifunctional Protein, Domain 2"/>
    <property type="match status" value="1"/>
</dbReference>
<dbReference type="EC" id="6.3.4.15" evidence="3"/>
<sequence>MLKRRALPEGTVLVAARQTAGRGTGGHRWESAAPESLLFSLILQTPLRLQPLSFIPAIALARTLREHYHIDAHLKWPNDVLAGNRKIAGILCEGVSQPNLQTAWVVGVGVNVNQRAFPEPIRDIAISMHNITGISYSIEQVFQDYMLEMEQLYHSQADLIDTWQKYTRMIGQTIRAMRHDQETHVKVMGISPEGYLQVEHLHGQRETWMSATDLDIDRTYSTRQDVSTPGETPGQKT</sequence>
<dbReference type="EMBL" id="AZHW01001374">
    <property type="protein sequence ID" value="ETW92800.1"/>
    <property type="molecule type" value="Genomic_DNA"/>
</dbReference>
<evidence type="ECO:0000313" key="7">
    <source>
        <dbReference type="Proteomes" id="UP000019141"/>
    </source>
</evidence>
<dbReference type="GO" id="GO:0005737">
    <property type="term" value="C:cytoplasm"/>
    <property type="evidence" value="ECO:0007669"/>
    <property type="project" value="TreeGrafter"/>
</dbReference>
<dbReference type="InterPro" id="IPR045864">
    <property type="entry name" value="aa-tRNA-synth_II/BPL/LPL"/>
</dbReference>
<gene>
    <name evidence="6" type="ORF">ETSY1_42100</name>
</gene>
<evidence type="ECO:0000259" key="5">
    <source>
        <dbReference type="PROSITE" id="PS51733"/>
    </source>
</evidence>
<dbReference type="InterPro" id="IPR003142">
    <property type="entry name" value="BPL_C"/>
</dbReference>
<comment type="catalytic activity">
    <reaction evidence="4">
        <text>biotin + L-lysyl-[protein] + ATP = N(6)-biotinyl-L-lysyl-[protein] + AMP + diphosphate + H(+)</text>
        <dbReference type="Rhea" id="RHEA:11756"/>
        <dbReference type="Rhea" id="RHEA-COMP:9752"/>
        <dbReference type="Rhea" id="RHEA-COMP:10505"/>
        <dbReference type="ChEBI" id="CHEBI:15378"/>
        <dbReference type="ChEBI" id="CHEBI:29969"/>
        <dbReference type="ChEBI" id="CHEBI:30616"/>
        <dbReference type="ChEBI" id="CHEBI:33019"/>
        <dbReference type="ChEBI" id="CHEBI:57586"/>
        <dbReference type="ChEBI" id="CHEBI:83144"/>
        <dbReference type="ChEBI" id="CHEBI:456215"/>
        <dbReference type="EC" id="6.3.4.15"/>
    </reaction>
</comment>
<proteinExistence type="predicted"/>
<dbReference type="PANTHER" id="PTHR12835">
    <property type="entry name" value="BIOTIN PROTEIN LIGASE"/>
    <property type="match status" value="1"/>
</dbReference>
<comment type="caution">
    <text evidence="6">The sequence shown here is derived from an EMBL/GenBank/DDBJ whole genome shotgun (WGS) entry which is preliminary data.</text>
</comment>
<dbReference type="SUPFAM" id="SSF55681">
    <property type="entry name" value="Class II aaRS and biotin synthetases"/>
    <property type="match status" value="1"/>
</dbReference>
<dbReference type="PROSITE" id="PS51733">
    <property type="entry name" value="BPL_LPL_CATALYTIC"/>
    <property type="match status" value="1"/>
</dbReference>
<evidence type="ECO:0000256" key="4">
    <source>
        <dbReference type="ARBA" id="ARBA00047846"/>
    </source>
</evidence>
<dbReference type="CDD" id="cd16442">
    <property type="entry name" value="BPL"/>
    <property type="match status" value="1"/>
</dbReference>
<dbReference type="NCBIfam" id="TIGR00121">
    <property type="entry name" value="birA_ligase"/>
    <property type="match status" value="1"/>
</dbReference>
<evidence type="ECO:0000256" key="1">
    <source>
        <dbReference type="ARBA" id="ARBA00022598"/>
    </source>
</evidence>
<dbReference type="PATRIC" id="fig|1429438.4.peg.7871"/>
<feature type="domain" description="BPL/LPL catalytic" evidence="5">
    <location>
        <begin position="1"/>
        <end position="157"/>
    </location>
</feature>
<evidence type="ECO:0000313" key="6">
    <source>
        <dbReference type="EMBL" id="ETW92800.1"/>
    </source>
</evidence>